<sequence>MSVGVFASISSSYLKAAKNVFTYFDYSPSLLKPVVLLLALIYALFLLFIGIIFYCFIILDWVGQLTDGIRNFFMSVIENNSYRVGSSLFSFLFRPLGMLVLAPLFLISLCIPKFSSAVELDPYGVSDAMGTFKRIQQAFWQAAKRLFYYVSNSFILLMPFVAVIAVFYSLVLIVMGLVFFLLIPLDWISHLVENIREGIANFCHNHQRKIVYSFADFLFSPILLIILSPIFMGLLIIPKFSGELASNSIS</sequence>
<organism evidence="2 3">
    <name type="scientific">Methylobacter tundripaludum</name>
    <dbReference type="NCBI Taxonomy" id="173365"/>
    <lineage>
        <taxon>Bacteria</taxon>
        <taxon>Pseudomonadati</taxon>
        <taxon>Pseudomonadota</taxon>
        <taxon>Gammaproteobacteria</taxon>
        <taxon>Methylococcales</taxon>
        <taxon>Methylococcaceae</taxon>
        <taxon>Methylobacter</taxon>
    </lineage>
</organism>
<keyword evidence="1" id="KW-0812">Transmembrane</keyword>
<protein>
    <submittedName>
        <fullName evidence="2">Uncharacterized protein</fullName>
    </submittedName>
</protein>
<dbReference type="EMBL" id="PTIZ01000007">
    <property type="protein sequence ID" value="PPK74906.1"/>
    <property type="molecule type" value="Genomic_DNA"/>
</dbReference>
<evidence type="ECO:0000256" key="1">
    <source>
        <dbReference type="SAM" id="Phobius"/>
    </source>
</evidence>
<evidence type="ECO:0000313" key="3">
    <source>
        <dbReference type="Proteomes" id="UP000240010"/>
    </source>
</evidence>
<accession>A0A2S6HBV4</accession>
<dbReference type="AlphaFoldDB" id="A0A2S6HBV4"/>
<feature type="transmembrane region" description="Helical" evidence="1">
    <location>
        <begin position="154"/>
        <end position="183"/>
    </location>
</feature>
<dbReference type="RefSeq" id="WP_104429426.1">
    <property type="nucleotide sequence ID" value="NZ_PTIZ01000007.1"/>
</dbReference>
<feature type="transmembrane region" description="Helical" evidence="1">
    <location>
        <begin position="34"/>
        <end position="59"/>
    </location>
</feature>
<feature type="transmembrane region" description="Helical" evidence="1">
    <location>
        <begin position="217"/>
        <end position="237"/>
    </location>
</feature>
<reference evidence="2 3" key="1">
    <citation type="submission" date="2018-02" db="EMBL/GenBank/DDBJ databases">
        <title>Subsurface microbial communities from deep shales in Ohio and West Virginia, USA.</title>
        <authorList>
            <person name="Wrighton K."/>
        </authorList>
    </citation>
    <scope>NUCLEOTIDE SEQUENCE [LARGE SCALE GENOMIC DNA]</scope>
    <source>
        <strain evidence="2 3">OWC-DMM</strain>
    </source>
</reference>
<gene>
    <name evidence="2" type="ORF">B0F87_107149</name>
</gene>
<name>A0A2S6HBV4_9GAMM</name>
<keyword evidence="1" id="KW-0472">Membrane</keyword>
<proteinExistence type="predicted"/>
<comment type="caution">
    <text evidence="2">The sequence shown here is derived from an EMBL/GenBank/DDBJ whole genome shotgun (WGS) entry which is preliminary data.</text>
</comment>
<evidence type="ECO:0000313" key="2">
    <source>
        <dbReference type="EMBL" id="PPK74906.1"/>
    </source>
</evidence>
<dbReference type="Proteomes" id="UP000240010">
    <property type="component" value="Unassembled WGS sequence"/>
</dbReference>
<keyword evidence="1" id="KW-1133">Transmembrane helix</keyword>